<dbReference type="GO" id="GO:0016787">
    <property type="term" value="F:hydrolase activity"/>
    <property type="evidence" value="ECO:0007669"/>
    <property type="project" value="UniProtKB-UniRule"/>
</dbReference>
<dbReference type="SUPFAM" id="SSF52151">
    <property type="entry name" value="FabD/lysophospholipase-like"/>
    <property type="match status" value="1"/>
</dbReference>
<feature type="chain" id="PRO_5016327802" description="PNPLA domain-containing protein" evidence="5">
    <location>
        <begin position="33"/>
        <end position="774"/>
    </location>
</feature>
<name>A0A330LTP5_9GAMM</name>
<organism evidence="7 8">
    <name type="scientific">Moritella yayanosii</name>
    <dbReference type="NCBI Taxonomy" id="69539"/>
    <lineage>
        <taxon>Bacteria</taxon>
        <taxon>Pseudomonadati</taxon>
        <taxon>Pseudomonadota</taxon>
        <taxon>Gammaproteobacteria</taxon>
        <taxon>Alteromonadales</taxon>
        <taxon>Moritellaceae</taxon>
        <taxon>Moritella</taxon>
    </lineage>
</organism>
<feature type="short sequence motif" description="DGA/G" evidence="4">
    <location>
        <begin position="237"/>
        <end position="239"/>
    </location>
</feature>
<evidence type="ECO:0000313" key="8">
    <source>
        <dbReference type="Proteomes" id="UP000250163"/>
    </source>
</evidence>
<reference evidence="8" key="1">
    <citation type="submission" date="2018-05" db="EMBL/GenBank/DDBJ databases">
        <authorList>
            <person name="Cea G.-C."/>
            <person name="William W."/>
        </authorList>
    </citation>
    <scope>NUCLEOTIDE SEQUENCE [LARGE SCALE GENOMIC DNA]</scope>
    <source>
        <strain evidence="8">DB21MT 5</strain>
    </source>
</reference>
<gene>
    <name evidence="7" type="ORF">MORIYA_3307</name>
</gene>
<feature type="domain" description="PNPLA" evidence="6">
    <location>
        <begin position="58"/>
        <end position="250"/>
    </location>
</feature>
<evidence type="ECO:0000259" key="6">
    <source>
        <dbReference type="PROSITE" id="PS51635"/>
    </source>
</evidence>
<dbReference type="CDD" id="cd07205">
    <property type="entry name" value="Pat_PNPLA6_PNPLA7_NTE1_like"/>
    <property type="match status" value="1"/>
</dbReference>
<dbReference type="RefSeq" id="WP_112716634.1">
    <property type="nucleotide sequence ID" value="NZ_LS483250.1"/>
</dbReference>
<dbReference type="PANTHER" id="PTHR14226">
    <property type="entry name" value="NEUROPATHY TARGET ESTERASE/SWISS CHEESE D.MELANOGASTER"/>
    <property type="match status" value="1"/>
</dbReference>
<dbReference type="PANTHER" id="PTHR14226:SF29">
    <property type="entry name" value="NEUROPATHY TARGET ESTERASE SWS"/>
    <property type="match status" value="1"/>
</dbReference>
<dbReference type="Gene3D" id="3.10.20.310">
    <property type="entry name" value="membrane protein fhac"/>
    <property type="match status" value="1"/>
</dbReference>
<evidence type="ECO:0000256" key="2">
    <source>
        <dbReference type="ARBA" id="ARBA00022963"/>
    </source>
</evidence>
<dbReference type="OrthoDB" id="5290098at2"/>
<dbReference type="InterPro" id="IPR016035">
    <property type="entry name" value="Acyl_Trfase/lysoPLipase"/>
</dbReference>
<dbReference type="GO" id="GO:0019867">
    <property type="term" value="C:outer membrane"/>
    <property type="evidence" value="ECO:0007669"/>
    <property type="project" value="InterPro"/>
</dbReference>
<keyword evidence="8" id="KW-1185">Reference proteome</keyword>
<dbReference type="InterPro" id="IPR002641">
    <property type="entry name" value="PNPLA_dom"/>
</dbReference>
<evidence type="ECO:0000256" key="3">
    <source>
        <dbReference type="ARBA" id="ARBA00023098"/>
    </source>
</evidence>
<dbReference type="InterPro" id="IPR050301">
    <property type="entry name" value="NTE"/>
</dbReference>
<feature type="active site" description="Proton acceptor" evidence="4">
    <location>
        <position position="237"/>
    </location>
</feature>
<accession>A0A330LTP5</accession>
<proteinExistence type="predicted"/>
<keyword evidence="1 4" id="KW-0378">Hydrolase</keyword>
<dbReference type="Pfam" id="PF01734">
    <property type="entry name" value="Patatin"/>
    <property type="match status" value="1"/>
</dbReference>
<feature type="short sequence motif" description="GXSXG" evidence="4">
    <location>
        <begin position="89"/>
        <end position="93"/>
    </location>
</feature>
<dbReference type="KEGG" id="mya:MORIYA_3307"/>
<dbReference type="GO" id="GO:0016042">
    <property type="term" value="P:lipid catabolic process"/>
    <property type="evidence" value="ECO:0007669"/>
    <property type="project" value="UniProtKB-UniRule"/>
</dbReference>
<evidence type="ECO:0000256" key="4">
    <source>
        <dbReference type="PROSITE-ProRule" id="PRU01161"/>
    </source>
</evidence>
<sequence length="774" mass="85722">MLQIKRIFGASFKIINWLLFSFISLNFHTAIAAETVSDSDNNYNYNNNNVPQRPKIGLALSGGGAKGAAHLGVIKYLEQHNIPVDYVSGTSMGSFIGGMYAMGRSSAEIEIILAEYDWNQGYNDDVPRESLSVREKQRQDSFQIQTHIGFDGTNVEYPSGFVQGQGMAKLLRLSTNSLPYVSHFDLLPIPYRAIATNVETMREVVLDHGDLSKVMQASMSIPGALTPVIIDGKHLVDGGMVNNLPIGILQEMGADIIIAVDIGSQLYRQEEITSAFLIFDQLSSSMTRTSANQQIAKLTEQDILLSPDIDGIGTADFDLMPDAVDRGEKAAEHASAKLLALSLSDADYALYQQQKQRKKQQLAQIDIIDINNITINTDTRLSPRVIENKLSLKRGDKITVAELEQQIDALYALNLFQKVDYSITEQNGVHDLHINVVEKSWGPGYVDFKFNIQESTTSDDRQQIGLQYILTDLNRLGGEWRTEFVYGSDSNISTEFYSPIDYNQHFFFKAGVRLEDYESKLYVSSVNDPVLESLGSVFEYFPVKTEQVGVYAELGVIPFDWAQIAIGSYYQSGSAEIIGANINSDFDSQGWYLQLRLDSFDNISFPTKGFKLDADVYIDTGDYLNSNENNVFFSLDWRNALSFNRSTVEFKASMASYDGPPISPTFQVGLGGFQNLSGYGINEITGNYKGLVALIYRHRLLDNNLGAFSLPLYMGASIEQGNVWNDKDDVSFASTISAGSVFIALDTGIGPVMLSYGYAEGGHASGYLFIGNNF</sequence>
<protein>
    <recommendedName>
        <fullName evidence="6">PNPLA domain-containing protein</fullName>
    </recommendedName>
</protein>
<dbReference type="AlphaFoldDB" id="A0A330LTP5"/>
<dbReference type="PROSITE" id="PS51635">
    <property type="entry name" value="PNPLA"/>
    <property type="match status" value="1"/>
</dbReference>
<feature type="active site" description="Nucleophile" evidence="4">
    <location>
        <position position="91"/>
    </location>
</feature>
<evidence type="ECO:0000256" key="5">
    <source>
        <dbReference type="SAM" id="SignalP"/>
    </source>
</evidence>
<evidence type="ECO:0000313" key="7">
    <source>
        <dbReference type="EMBL" id="SQD79762.1"/>
    </source>
</evidence>
<feature type="signal peptide" evidence="5">
    <location>
        <begin position="1"/>
        <end position="32"/>
    </location>
</feature>
<dbReference type="Gene3D" id="3.40.1090.10">
    <property type="entry name" value="Cytosolic phospholipase A2 catalytic domain"/>
    <property type="match status" value="2"/>
</dbReference>
<dbReference type="EMBL" id="LS483250">
    <property type="protein sequence ID" value="SQD79762.1"/>
    <property type="molecule type" value="Genomic_DNA"/>
</dbReference>
<keyword evidence="3 4" id="KW-0443">Lipid metabolism</keyword>
<dbReference type="Pfam" id="PF07244">
    <property type="entry name" value="POTRA"/>
    <property type="match status" value="1"/>
</dbReference>
<keyword evidence="2 4" id="KW-0442">Lipid degradation</keyword>
<evidence type="ECO:0000256" key="1">
    <source>
        <dbReference type="ARBA" id="ARBA00022801"/>
    </source>
</evidence>
<keyword evidence="5" id="KW-0732">Signal</keyword>
<feature type="short sequence motif" description="GXGXXG" evidence="4">
    <location>
        <begin position="62"/>
        <end position="67"/>
    </location>
</feature>
<dbReference type="InterPro" id="IPR010827">
    <property type="entry name" value="BamA/TamA_POTRA"/>
</dbReference>
<dbReference type="Proteomes" id="UP000250163">
    <property type="component" value="Chromosome MORIYA"/>
</dbReference>